<dbReference type="PANTHER" id="PTHR10871">
    <property type="entry name" value="30S RIBOSOMAL PROTEIN S13/40S RIBOSOMAL PROTEIN S18"/>
    <property type="match status" value="1"/>
</dbReference>
<dbReference type="Pfam" id="PF23209">
    <property type="entry name" value="IDM1_C"/>
    <property type="match status" value="1"/>
</dbReference>
<evidence type="ECO:0000256" key="5">
    <source>
        <dbReference type="ARBA" id="ARBA00023274"/>
    </source>
</evidence>
<keyword evidence="5" id="KW-0687">Ribonucleoprotein</keyword>
<keyword evidence="9" id="KW-1185">Reference proteome</keyword>
<protein>
    <submittedName>
        <fullName evidence="8">Ribosomal protein S13</fullName>
    </submittedName>
</protein>
<comment type="caution">
    <text evidence="8">The sequence shown here is derived from an EMBL/GenBank/DDBJ whole genome shotgun (WGS) entry which is preliminary data.</text>
</comment>
<evidence type="ECO:0000256" key="6">
    <source>
        <dbReference type="SAM" id="MobiDB-lite"/>
    </source>
</evidence>
<dbReference type="Gene3D" id="4.10.910.10">
    <property type="entry name" value="30s ribosomal protein s13, domain 2"/>
    <property type="match status" value="1"/>
</dbReference>
<evidence type="ECO:0000256" key="2">
    <source>
        <dbReference type="ARBA" id="ARBA00008080"/>
    </source>
</evidence>
<dbReference type="NCBIfam" id="NF003140">
    <property type="entry name" value="PRK04053.1"/>
    <property type="match status" value="1"/>
</dbReference>
<evidence type="ECO:0000259" key="7">
    <source>
        <dbReference type="Pfam" id="PF23209"/>
    </source>
</evidence>
<dbReference type="InterPro" id="IPR010979">
    <property type="entry name" value="Ribosomal_uS13-like_H2TH"/>
</dbReference>
<evidence type="ECO:0000256" key="4">
    <source>
        <dbReference type="ARBA" id="ARBA00022980"/>
    </source>
</evidence>
<dbReference type="STRING" id="35608.A0A2U1NW46"/>
<evidence type="ECO:0000256" key="3">
    <source>
        <dbReference type="ARBA" id="ARBA00022490"/>
    </source>
</evidence>
<dbReference type="GO" id="GO:0003723">
    <property type="term" value="F:RNA binding"/>
    <property type="evidence" value="ECO:0007669"/>
    <property type="project" value="InterPro"/>
</dbReference>
<dbReference type="PROSITE" id="PS00646">
    <property type="entry name" value="RIBOSOMAL_S13_1"/>
    <property type="match status" value="1"/>
</dbReference>
<gene>
    <name evidence="8" type="ORF">CTI12_AA222390</name>
</gene>
<dbReference type="Pfam" id="PF00416">
    <property type="entry name" value="Ribosomal_S13"/>
    <property type="match status" value="1"/>
</dbReference>
<feature type="domain" description="Increased DNA methylation 1 C-terminal" evidence="7">
    <location>
        <begin position="285"/>
        <end position="368"/>
    </location>
</feature>
<dbReference type="GO" id="GO:0003735">
    <property type="term" value="F:structural constituent of ribosome"/>
    <property type="evidence" value="ECO:0007669"/>
    <property type="project" value="InterPro"/>
</dbReference>
<dbReference type="EMBL" id="PKPP01002086">
    <property type="protein sequence ID" value="PWA77729.1"/>
    <property type="molecule type" value="Genomic_DNA"/>
</dbReference>
<dbReference type="SUPFAM" id="SSF46946">
    <property type="entry name" value="S13-like H2TH domain"/>
    <property type="match status" value="1"/>
</dbReference>
<dbReference type="FunFam" id="4.10.910.10:FF:000002">
    <property type="entry name" value="40S ribosomal protein S18"/>
    <property type="match status" value="1"/>
</dbReference>
<sequence>MVPVGMLRKWCVVLVRLPIIMKRKKRKVLEMPEMEAEMLRPKLTRKIKERKQNGRGDPEENEKTLVKPPPKVQNDDYKSVIKTELEKEVMKGINGRRPQEETKKVQVRNKIREKAEWGKDFKDVSKAQYVPKRRRHQNRNATSQTIKVFGRKPNMLHPTTEGTAKPKTGTMKATTRKPASLENFPSGDCMAKYCSCKSTATMMLLKDDSKMHPTPEMLTCFYVEHKILYEQLQTYIDVKFELKDGYSMTLLKRSDLSQDSTLNDPLKVLCNSKLAVAFSVMDECFVPVMDERSGVNVIHNVVYNCGSNFTRLNFSGFCTAILERSGELIAAASIRIHGHQLAEMPFIGTRNMYRRQGMCRRLLDGIEDGDDRGGPTVQQAHPQGQCGGICKKNLMACVTPTASRHPKYLRDLRVSSQNKINALGSPCIRRAVIPAILNFLINMDQSFGSSLLKNQERSYENMNDKPVECITVVNDDEEQKPAARHESEKPATSVQVLEVTDACDSEVRSSDDSEHKVVALVNDDITMVKTSPLTSKDVPKIEFDLNLHPVATDIDIQPIDDDDAILRDPKVCKNSFELSDSRTQVDCCKMKEGSFETTTPPSTGSTPFQSLVANEDFQHILRVQNTNVDGKQKIMFAMTSIKGIGRRFANIVCKKADVDMNKRAGELSNAEIDNLMTIVANPRQFKIPDWFLNRKKDYKDGKYSQVTSNALDMKLRDDLERLKKIRNHRGLRHYWGLRVRGQHTKTTGRRGKTVGVSKKR</sequence>
<comment type="similarity">
    <text evidence="2">Belongs to the universal ribosomal protein uS13 family.</text>
</comment>
<dbReference type="GO" id="GO:0005829">
    <property type="term" value="C:cytosol"/>
    <property type="evidence" value="ECO:0007669"/>
    <property type="project" value="TreeGrafter"/>
</dbReference>
<feature type="region of interest" description="Disordered" evidence="6">
    <location>
        <begin position="40"/>
        <end position="75"/>
    </location>
</feature>
<dbReference type="FunFam" id="1.10.8.50:FF:000002">
    <property type="entry name" value="40S ribosomal protein S18"/>
    <property type="match status" value="1"/>
</dbReference>
<dbReference type="InterPro" id="IPR056511">
    <property type="entry name" value="IDM1_C"/>
</dbReference>
<dbReference type="PANTHER" id="PTHR10871:SF3">
    <property type="entry name" value="SMALL RIBOSOMAL SUBUNIT PROTEIN US13"/>
    <property type="match status" value="1"/>
</dbReference>
<dbReference type="InterPro" id="IPR027437">
    <property type="entry name" value="Rbsml_uS13_C"/>
</dbReference>
<dbReference type="Gene3D" id="1.10.8.50">
    <property type="match status" value="1"/>
</dbReference>
<dbReference type="AlphaFoldDB" id="A0A2U1NW46"/>
<proteinExistence type="inferred from homology"/>
<dbReference type="PROSITE" id="PS50159">
    <property type="entry name" value="RIBOSOMAL_S13_2"/>
    <property type="match status" value="1"/>
</dbReference>
<feature type="compositionally biased region" description="Basic and acidic residues" evidence="6">
    <location>
        <begin position="50"/>
        <end position="65"/>
    </location>
</feature>
<keyword evidence="3" id="KW-0963">Cytoplasm</keyword>
<evidence type="ECO:0000313" key="8">
    <source>
        <dbReference type="EMBL" id="PWA77729.1"/>
    </source>
</evidence>
<dbReference type="HAMAP" id="MF_01315">
    <property type="entry name" value="Ribosomal_uS13"/>
    <property type="match status" value="1"/>
</dbReference>
<reference evidence="8 9" key="1">
    <citation type="journal article" date="2018" name="Mol. Plant">
        <title>The genome of Artemisia annua provides insight into the evolution of Asteraceae family and artemisinin biosynthesis.</title>
        <authorList>
            <person name="Shen Q."/>
            <person name="Zhang L."/>
            <person name="Liao Z."/>
            <person name="Wang S."/>
            <person name="Yan T."/>
            <person name="Shi P."/>
            <person name="Liu M."/>
            <person name="Fu X."/>
            <person name="Pan Q."/>
            <person name="Wang Y."/>
            <person name="Lv Z."/>
            <person name="Lu X."/>
            <person name="Zhang F."/>
            <person name="Jiang W."/>
            <person name="Ma Y."/>
            <person name="Chen M."/>
            <person name="Hao X."/>
            <person name="Li L."/>
            <person name="Tang Y."/>
            <person name="Lv G."/>
            <person name="Zhou Y."/>
            <person name="Sun X."/>
            <person name="Brodelius P.E."/>
            <person name="Rose J.K.C."/>
            <person name="Tang K."/>
        </authorList>
    </citation>
    <scope>NUCLEOTIDE SEQUENCE [LARGE SCALE GENOMIC DNA]</scope>
    <source>
        <strain evidence="9">cv. Huhao1</strain>
        <tissue evidence="8">Leaf</tissue>
    </source>
</reference>
<dbReference type="GO" id="GO:0006412">
    <property type="term" value="P:translation"/>
    <property type="evidence" value="ECO:0007669"/>
    <property type="project" value="InterPro"/>
</dbReference>
<dbReference type="InterPro" id="IPR018269">
    <property type="entry name" value="Ribosomal_uS13_CS"/>
</dbReference>
<accession>A0A2U1NW46</accession>
<dbReference type="InterPro" id="IPR001892">
    <property type="entry name" value="Ribosomal_uS13"/>
</dbReference>
<dbReference type="GO" id="GO:0015935">
    <property type="term" value="C:small ribosomal subunit"/>
    <property type="evidence" value="ECO:0007669"/>
    <property type="project" value="TreeGrafter"/>
</dbReference>
<evidence type="ECO:0000313" key="9">
    <source>
        <dbReference type="Proteomes" id="UP000245207"/>
    </source>
</evidence>
<keyword evidence="4 8" id="KW-0689">Ribosomal protein</keyword>
<comment type="subcellular location">
    <subcellularLocation>
        <location evidence="1">Cytoplasm</location>
    </subcellularLocation>
</comment>
<dbReference type="Proteomes" id="UP000245207">
    <property type="component" value="Unassembled WGS sequence"/>
</dbReference>
<organism evidence="8 9">
    <name type="scientific">Artemisia annua</name>
    <name type="common">Sweet wormwood</name>
    <dbReference type="NCBI Taxonomy" id="35608"/>
    <lineage>
        <taxon>Eukaryota</taxon>
        <taxon>Viridiplantae</taxon>
        <taxon>Streptophyta</taxon>
        <taxon>Embryophyta</taxon>
        <taxon>Tracheophyta</taxon>
        <taxon>Spermatophyta</taxon>
        <taxon>Magnoliopsida</taxon>
        <taxon>eudicotyledons</taxon>
        <taxon>Gunneridae</taxon>
        <taxon>Pentapetalae</taxon>
        <taxon>asterids</taxon>
        <taxon>campanulids</taxon>
        <taxon>Asterales</taxon>
        <taxon>Asteraceae</taxon>
        <taxon>Asteroideae</taxon>
        <taxon>Anthemideae</taxon>
        <taxon>Artemisiinae</taxon>
        <taxon>Artemisia</taxon>
    </lineage>
</organism>
<feature type="region of interest" description="Disordered" evidence="6">
    <location>
        <begin position="153"/>
        <end position="179"/>
    </location>
</feature>
<evidence type="ECO:0000256" key="1">
    <source>
        <dbReference type="ARBA" id="ARBA00004496"/>
    </source>
</evidence>
<dbReference type="OrthoDB" id="429143at2759"/>
<name>A0A2U1NW46_ARTAN</name>